<proteinExistence type="predicted"/>
<dbReference type="InterPro" id="IPR039422">
    <property type="entry name" value="MarR/SlyA-like"/>
</dbReference>
<dbReference type="PANTHER" id="PTHR33164:SF89">
    <property type="entry name" value="MARR FAMILY REGULATORY PROTEIN"/>
    <property type="match status" value="1"/>
</dbReference>
<dbReference type="SMART" id="SM00347">
    <property type="entry name" value="HTH_MARR"/>
    <property type="match status" value="1"/>
</dbReference>
<dbReference type="RefSeq" id="WP_369719844.1">
    <property type="nucleotide sequence ID" value="NZ_CP165734.1"/>
</dbReference>
<reference evidence="3" key="1">
    <citation type="submission" date="2024-08" db="EMBL/GenBank/DDBJ databases">
        <authorList>
            <person name="Chaddad Z."/>
            <person name="Lamrabet M."/>
            <person name="Bouhnik O."/>
            <person name="Alami S."/>
            <person name="Wipf D."/>
            <person name="Courty P.E."/>
            <person name="Missbah El Idrissi M."/>
        </authorList>
    </citation>
    <scope>NUCLEOTIDE SEQUENCE</scope>
    <source>
        <strain evidence="3">LLZ17</strain>
    </source>
</reference>
<dbReference type="Pfam" id="PF12802">
    <property type="entry name" value="MarR_2"/>
    <property type="match status" value="1"/>
</dbReference>
<feature type="domain" description="HTH marR-type" evidence="2">
    <location>
        <begin position="25"/>
        <end position="160"/>
    </location>
</feature>
<feature type="region of interest" description="Disordered" evidence="1">
    <location>
        <begin position="1"/>
        <end position="25"/>
    </location>
</feature>
<evidence type="ECO:0000259" key="2">
    <source>
        <dbReference type="PROSITE" id="PS50995"/>
    </source>
</evidence>
<dbReference type="SUPFAM" id="SSF46785">
    <property type="entry name" value="Winged helix' DNA-binding domain"/>
    <property type="match status" value="1"/>
</dbReference>
<dbReference type="GO" id="GO:0003700">
    <property type="term" value="F:DNA-binding transcription factor activity"/>
    <property type="evidence" value="ECO:0007669"/>
    <property type="project" value="InterPro"/>
</dbReference>
<evidence type="ECO:0000256" key="1">
    <source>
        <dbReference type="SAM" id="MobiDB-lite"/>
    </source>
</evidence>
<dbReference type="EMBL" id="CP165734">
    <property type="protein sequence ID" value="XDV55393.1"/>
    <property type="molecule type" value="Genomic_DNA"/>
</dbReference>
<dbReference type="Gene3D" id="1.10.10.10">
    <property type="entry name" value="Winged helix-like DNA-binding domain superfamily/Winged helix DNA-binding domain"/>
    <property type="match status" value="1"/>
</dbReference>
<dbReference type="AlphaFoldDB" id="A0AB39XBH9"/>
<sequence>MAEAKRPQRSKAAASARRPSKRTMRDADYTALAQFRYQIRSFLAFSEAAAAQQGLTPTQHQALLGIKGFAGPGPSTVGDVARFLLIRHHSAVELINRLAKLGLVSRLADPEDARRVHLRLTKKGEQKLHALSRKNLEELRRAASPALSRLLKSFREFKEL</sequence>
<dbReference type="InterPro" id="IPR000835">
    <property type="entry name" value="HTH_MarR-typ"/>
</dbReference>
<accession>A0AB39XBH9</accession>
<evidence type="ECO:0000313" key="3">
    <source>
        <dbReference type="EMBL" id="XDV55393.1"/>
    </source>
</evidence>
<dbReference type="InterPro" id="IPR036388">
    <property type="entry name" value="WH-like_DNA-bd_sf"/>
</dbReference>
<dbReference type="PANTHER" id="PTHR33164">
    <property type="entry name" value="TRANSCRIPTIONAL REGULATOR, MARR FAMILY"/>
    <property type="match status" value="1"/>
</dbReference>
<gene>
    <name evidence="3" type="ORF">AB8Z38_21665</name>
</gene>
<protein>
    <submittedName>
        <fullName evidence="3">MarR family winged helix-turn-helix transcriptional regulator</fullName>
    </submittedName>
</protein>
<dbReference type="InterPro" id="IPR036390">
    <property type="entry name" value="WH_DNA-bd_sf"/>
</dbReference>
<dbReference type="PROSITE" id="PS50995">
    <property type="entry name" value="HTH_MARR_2"/>
    <property type="match status" value="1"/>
</dbReference>
<dbReference type="GO" id="GO:0006950">
    <property type="term" value="P:response to stress"/>
    <property type="evidence" value="ECO:0007669"/>
    <property type="project" value="TreeGrafter"/>
</dbReference>
<name>A0AB39XBH9_9BRAD</name>
<organism evidence="3">
    <name type="scientific">Bradyrhizobium sp. LLZ17</name>
    <dbReference type="NCBI Taxonomy" id="3239388"/>
    <lineage>
        <taxon>Bacteria</taxon>
        <taxon>Pseudomonadati</taxon>
        <taxon>Pseudomonadota</taxon>
        <taxon>Alphaproteobacteria</taxon>
        <taxon>Hyphomicrobiales</taxon>
        <taxon>Nitrobacteraceae</taxon>
        <taxon>Bradyrhizobium</taxon>
    </lineage>
</organism>